<comment type="caution">
    <text evidence="2">The sequence shown here is derived from an EMBL/GenBank/DDBJ whole genome shotgun (WGS) entry which is preliminary data.</text>
</comment>
<feature type="domain" description="YubB ferredoxin-like" evidence="1">
    <location>
        <begin position="112"/>
        <end position="194"/>
    </location>
</feature>
<protein>
    <recommendedName>
        <fullName evidence="1">YubB ferredoxin-like domain-containing protein</fullName>
    </recommendedName>
</protein>
<sequence length="208" mass="23371">MPNHITNILTIQGEENKVVACLAAIKSIAEDEGGTREIDFNKIIPMPPELNITSDGLVGHFENQFMVTLPVKLLKDALMSAKEDTVENFCNGVKNLNKHGFSTWYGWSCHHWGTKWNAYETKVTGEHQITFDTAWNTPRPIFAALSTKWPDLSFHVEYADEDIGSNCGSIVYRKGVCEELDIADSDTFAKRVEGWEDDDDDEDVKEAA</sequence>
<accession>A0A081CRN8</accession>
<reference evidence="2 3" key="1">
    <citation type="submission" date="2014-08" db="EMBL/GenBank/DDBJ databases">
        <title>Whole genome shotgun sequence of Rhizobium rubi NBRC 13261.</title>
        <authorList>
            <person name="Katano-Makiyama Y."/>
            <person name="Hosoyama A."/>
            <person name="Hashimoto M."/>
            <person name="Hosoyama Y."/>
            <person name="Noguchi M."/>
            <person name="Tsuchikane K."/>
            <person name="Uohara A."/>
            <person name="Ohji S."/>
            <person name="Ichikawa N."/>
            <person name="Kimura A."/>
            <person name="Yamazoe A."/>
            <person name="Fujita N."/>
        </authorList>
    </citation>
    <scope>NUCLEOTIDE SEQUENCE [LARGE SCALE GENOMIC DNA]</scope>
    <source>
        <strain evidence="2 3">NBRC 13261</strain>
    </source>
</reference>
<evidence type="ECO:0000313" key="3">
    <source>
        <dbReference type="Proteomes" id="UP000028701"/>
    </source>
</evidence>
<evidence type="ECO:0000259" key="1">
    <source>
        <dbReference type="Pfam" id="PF18406"/>
    </source>
</evidence>
<dbReference type="Pfam" id="PF18406">
    <property type="entry name" value="DUF1281_C"/>
    <property type="match status" value="1"/>
</dbReference>
<dbReference type="RefSeq" id="WP_052815941.1">
    <property type="nucleotide sequence ID" value="NZ_BBJU01000004.1"/>
</dbReference>
<evidence type="ECO:0000313" key="2">
    <source>
        <dbReference type="EMBL" id="GAK69334.1"/>
    </source>
</evidence>
<dbReference type="AlphaFoldDB" id="A0A081CRN8"/>
<organism evidence="2 3">
    <name type="scientific">Agrobacterium rubi TR3 = NBRC 13261</name>
    <dbReference type="NCBI Taxonomy" id="1368415"/>
    <lineage>
        <taxon>Bacteria</taxon>
        <taxon>Pseudomonadati</taxon>
        <taxon>Pseudomonadota</taxon>
        <taxon>Alphaproteobacteria</taxon>
        <taxon>Hyphomicrobiales</taxon>
        <taxon>Rhizobiaceae</taxon>
        <taxon>Rhizobium/Agrobacterium group</taxon>
        <taxon>Agrobacterium</taxon>
    </lineage>
</organism>
<name>A0A081CRN8_9HYPH</name>
<dbReference type="InterPro" id="IPR041329">
    <property type="entry name" value="YubB_C"/>
</dbReference>
<dbReference type="eggNOG" id="ENOG502ZBD0">
    <property type="taxonomic scope" value="Bacteria"/>
</dbReference>
<dbReference type="OrthoDB" id="4235906at2"/>
<gene>
    <name evidence="2" type="ORF">RRU01S_04_01560</name>
</gene>
<dbReference type="EMBL" id="BBJU01000004">
    <property type="protein sequence ID" value="GAK69334.1"/>
    <property type="molecule type" value="Genomic_DNA"/>
</dbReference>
<dbReference type="Proteomes" id="UP000028701">
    <property type="component" value="Unassembled WGS sequence"/>
</dbReference>
<proteinExistence type="predicted"/>